<gene>
    <name evidence="1" type="ORF">LMG28138_02635</name>
</gene>
<evidence type="ECO:0008006" key="3">
    <source>
        <dbReference type="Google" id="ProtNLM"/>
    </source>
</evidence>
<dbReference type="Proteomes" id="UP000494115">
    <property type="component" value="Unassembled WGS sequence"/>
</dbReference>
<protein>
    <recommendedName>
        <fullName evidence="3">Cytochrome C oxidase subunit I</fullName>
    </recommendedName>
</protein>
<evidence type="ECO:0000313" key="1">
    <source>
        <dbReference type="EMBL" id="CAB3788568.1"/>
    </source>
</evidence>
<name>A0A6S7B5M8_9BURK</name>
<dbReference type="Gene3D" id="3.40.30.10">
    <property type="entry name" value="Glutaredoxin"/>
    <property type="match status" value="1"/>
</dbReference>
<reference evidence="1 2" key="1">
    <citation type="submission" date="2020-04" db="EMBL/GenBank/DDBJ databases">
        <authorList>
            <person name="De Canck E."/>
        </authorList>
    </citation>
    <scope>NUCLEOTIDE SEQUENCE [LARGE SCALE GENOMIC DNA]</scope>
    <source>
        <strain evidence="1 2">LMG 28138</strain>
    </source>
</reference>
<proteinExistence type="predicted"/>
<accession>A0A6S7B5M8</accession>
<sequence length="189" mass="20866">MLLLIIGICVAPVIASYLTYYVIKPRGGMTNYGELVEPQRPIPPDLHVQDEQGKDMLLSTLTGQWLMVAVNPSACDDACAQKLYFMRQVRLTQGAERERVRTVWLRTDADPVPDKVLKAYGGTRMLVADPAAVAGWLQAAPGTQDTDHIYLVDPNGNLMMRFPKNPDPSKMKSDLSKLLKINTGLGKPS</sequence>
<dbReference type="AlphaFoldDB" id="A0A6S7B5M8"/>
<keyword evidence="2" id="KW-1185">Reference proteome</keyword>
<dbReference type="EMBL" id="CADIKM010000010">
    <property type="protein sequence ID" value="CAB3788568.1"/>
    <property type="molecule type" value="Genomic_DNA"/>
</dbReference>
<dbReference type="InterPro" id="IPR036249">
    <property type="entry name" value="Thioredoxin-like_sf"/>
</dbReference>
<organism evidence="1 2">
    <name type="scientific">Pararobbsia alpina</name>
    <dbReference type="NCBI Taxonomy" id="621374"/>
    <lineage>
        <taxon>Bacteria</taxon>
        <taxon>Pseudomonadati</taxon>
        <taxon>Pseudomonadota</taxon>
        <taxon>Betaproteobacteria</taxon>
        <taxon>Burkholderiales</taxon>
        <taxon>Burkholderiaceae</taxon>
        <taxon>Pararobbsia</taxon>
    </lineage>
</organism>
<evidence type="ECO:0000313" key="2">
    <source>
        <dbReference type="Proteomes" id="UP000494115"/>
    </source>
</evidence>
<dbReference type="SUPFAM" id="SSF52833">
    <property type="entry name" value="Thioredoxin-like"/>
    <property type="match status" value="1"/>
</dbReference>